<proteinExistence type="predicted"/>
<keyword evidence="2" id="KW-1185">Reference proteome</keyword>
<sequence>MAGAHRCCGTARIASVSRMSDANAEAHLHALTCTLPANVKHFHIQRGPVLSSFTSKYYNSARWSQAEQHERKVQRPSAHPAHVCSVLSRLVEGEMCENAEIVRRGV</sequence>
<dbReference type="EMBL" id="JAHHUM010002929">
    <property type="protein sequence ID" value="KAK5599561.1"/>
    <property type="molecule type" value="Genomic_DNA"/>
</dbReference>
<organism evidence="1 2">
    <name type="scientific">Crenichthys baileyi</name>
    <name type="common">White River springfish</name>
    <dbReference type="NCBI Taxonomy" id="28760"/>
    <lineage>
        <taxon>Eukaryota</taxon>
        <taxon>Metazoa</taxon>
        <taxon>Chordata</taxon>
        <taxon>Craniata</taxon>
        <taxon>Vertebrata</taxon>
        <taxon>Euteleostomi</taxon>
        <taxon>Actinopterygii</taxon>
        <taxon>Neopterygii</taxon>
        <taxon>Teleostei</taxon>
        <taxon>Neoteleostei</taxon>
        <taxon>Acanthomorphata</taxon>
        <taxon>Ovalentaria</taxon>
        <taxon>Atherinomorphae</taxon>
        <taxon>Cyprinodontiformes</taxon>
        <taxon>Goodeidae</taxon>
        <taxon>Crenichthys</taxon>
    </lineage>
</organism>
<gene>
    <name evidence="1" type="ORF">CRENBAI_019321</name>
</gene>
<protein>
    <submittedName>
        <fullName evidence="1">Uncharacterized protein</fullName>
    </submittedName>
</protein>
<reference evidence="1 2" key="1">
    <citation type="submission" date="2021-06" db="EMBL/GenBank/DDBJ databases">
        <authorList>
            <person name="Palmer J.M."/>
        </authorList>
    </citation>
    <scope>NUCLEOTIDE SEQUENCE [LARGE SCALE GENOMIC DNA]</scope>
    <source>
        <strain evidence="1 2">MEX-2019</strain>
        <tissue evidence="1">Muscle</tissue>
    </source>
</reference>
<evidence type="ECO:0000313" key="1">
    <source>
        <dbReference type="EMBL" id="KAK5599561.1"/>
    </source>
</evidence>
<evidence type="ECO:0000313" key="2">
    <source>
        <dbReference type="Proteomes" id="UP001311232"/>
    </source>
</evidence>
<accession>A0AAV9QQ05</accession>
<dbReference type="Proteomes" id="UP001311232">
    <property type="component" value="Unassembled WGS sequence"/>
</dbReference>
<dbReference type="AlphaFoldDB" id="A0AAV9QQ05"/>
<comment type="caution">
    <text evidence="1">The sequence shown here is derived from an EMBL/GenBank/DDBJ whole genome shotgun (WGS) entry which is preliminary data.</text>
</comment>
<name>A0AAV9QQ05_9TELE</name>